<evidence type="ECO:0000313" key="2">
    <source>
        <dbReference type="Proteomes" id="UP001610334"/>
    </source>
</evidence>
<sequence length="112" mass="12649">MYSSASPLDTVIILRQSRTGISRCQISIYPGCSSLIGLTTWNDPVSLEANSARVIANPYSWSNSDIFCTPINLSDWLFDRKLSIPRCWQWCSNFTILRLATIVLCPFPPIFD</sequence>
<reference evidence="1 2" key="1">
    <citation type="submission" date="2024-07" db="EMBL/GenBank/DDBJ databases">
        <title>Section-level genome sequencing and comparative genomics of Aspergillus sections Usti and Cavernicolus.</title>
        <authorList>
            <consortium name="Lawrence Berkeley National Laboratory"/>
            <person name="Nybo J.L."/>
            <person name="Vesth T.C."/>
            <person name="Theobald S."/>
            <person name="Frisvad J.C."/>
            <person name="Larsen T.O."/>
            <person name="Kjaerboelling I."/>
            <person name="Rothschild-Mancinelli K."/>
            <person name="Lyhne E.K."/>
            <person name="Kogle M.E."/>
            <person name="Barry K."/>
            <person name="Clum A."/>
            <person name="Na H."/>
            <person name="Ledsgaard L."/>
            <person name="Lin J."/>
            <person name="Lipzen A."/>
            <person name="Kuo A."/>
            <person name="Riley R."/>
            <person name="Mondo S."/>
            <person name="Labutti K."/>
            <person name="Haridas S."/>
            <person name="Pangalinan J."/>
            <person name="Salamov A.A."/>
            <person name="Simmons B.A."/>
            <person name="Magnuson J.K."/>
            <person name="Chen J."/>
            <person name="Drula E."/>
            <person name="Henrissat B."/>
            <person name="Wiebenga A."/>
            <person name="Lubbers R.J."/>
            <person name="Gomes A.C."/>
            <person name="Makela M.R."/>
            <person name="Stajich J."/>
            <person name="Grigoriev I.V."/>
            <person name="Mortensen U.H."/>
            <person name="De Vries R.P."/>
            <person name="Baker S.E."/>
            <person name="Andersen M.R."/>
        </authorList>
    </citation>
    <scope>NUCLEOTIDE SEQUENCE [LARGE SCALE GENOMIC DNA]</scope>
    <source>
        <strain evidence="1 2">CBS 588.65</strain>
    </source>
</reference>
<accession>A0ABR4H571</accession>
<dbReference type="EMBL" id="JBFXLT010000079">
    <property type="protein sequence ID" value="KAL2809953.1"/>
    <property type="molecule type" value="Genomic_DNA"/>
</dbReference>
<keyword evidence="2" id="KW-1185">Reference proteome</keyword>
<comment type="caution">
    <text evidence="1">The sequence shown here is derived from an EMBL/GenBank/DDBJ whole genome shotgun (WGS) entry which is preliminary data.</text>
</comment>
<evidence type="ECO:0000313" key="1">
    <source>
        <dbReference type="EMBL" id="KAL2809953.1"/>
    </source>
</evidence>
<name>A0ABR4H571_9EURO</name>
<organism evidence="1 2">
    <name type="scientific">Aspergillus granulosus</name>
    <dbReference type="NCBI Taxonomy" id="176169"/>
    <lineage>
        <taxon>Eukaryota</taxon>
        <taxon>Fungi</taxon>
        <taxon>Dikarya</taxon>
        <taxon>Ascomycota</taxon>
        <taxon>Pezizomycotina</taxon>
        <taxon>Eurotiomycetes</taxon>
        <taxon>Eurotiomycetidae</taxon>
        <taxon>Eurotiales</taxon>
        <taxon>Aspergillaceae</taxon>
        <taxon>Aspergillus</taxon>
        <taxon>Aspergillus subgen. Nidulantes</taxon>
    </lineage>
</organism>
<gene>
    <name evidence="1" type="ORF">BJX63DRAFT_332492</name>
</gene>
<dbReference type="Proteomes" id="UP001610334">
    <property type="component" value="Unassembled WGS sequence"/>
</dbReference>
<proteinExistence type="predicted"/>
<protein>
    <submittedName>
        <fullName evidence="1">Uncharacterized protein</fullName>
    </submittedName>
</protein>